<reference evidence="1 2" key="2">
    <citation type="journal article" date="2022" name="Mol. Ecol. Resour.">
        <title>The genomes of chicory, endive, great burdock and yacon provide insights into Asteraceae paleo-polyploidization history and plant inulin production.</title>
        <authorList>
            <person name="Fan W."/>
            <person name="Wang S."/>
            <person name="Wang H."/>
            <person name="Wang A."/>
            <person name="Jiang F."/>
            <person name="Liu H."/>
            <person name="Zhao H."/>
            <person name="Xu D."/>
            <person name="Zhang Y."/>
        </authorList>
    </citation>
    <scope>NUCLEOTIDE SEQUENCE [LARGE SCALE GENOMIC DNA]</scope>
    <source>
        <strain evidence="2">cv. Yunnan</strain>
        <tissue evidence="1">Leaves</tissue>
    </source>
</reference>
<name>A0ACB9EPK7_9ASTR</name>
<accession>A0ACB9EPK7</accession>
<proteinExistence type="predicted"/>
<reference evidence="2" key="1">
    <citation type="journal article" date="2022" name="Mol. Ecol. Resour.">
        <title>The genomes of chicory, endive, great burdock and yacon provide insights into Asteraceae palaeo-polyploidization history and plant inulin production.</title>
        <authorList>
            <person name="Fan W."/>
            <person name="Wang S."/>
            <person name="Wang H."/>
            <person name="Wang A."/>
            <person name="Jiang F."/>
            <person name="Liu H."/>
            <person name="Zhao H."/>
            <person name="Xu D."/>
            <person name="Zhang Y."/>
        </authorList>
    </citation>
    <scope>NUCLEOTIDE SEQUENCE [LARGE SCALE GENOMIC DNA]</scope>
    <source>
        <strain evidence="2">cv. Yunnan</strain>
    </source>
</reference>
<keyword evidence="2" id="KW-1185">Reference proteome</keyword>
<dbReference type="EMBL" id="CM042034">
    <property type="protein sequence ID" value="KAI3760558.1"/>
    <property type="molecule type" value="Genomic_DNA"/>
</dbReference>
<protein>
    <submittedName>
        <fullName evidence="1">Uncharacterized protein</fullName>
    </submittedName>
</protein>
<gene>
    <name evidence="1" type="ORF">L1987_50954</name>
</gene>
<dbReference type="Proteomes" id="UP001056120">
    <property type="component" value="Linkage Group LG17"/>
</dbReference>
<comment type="caution">
    <text evidence="1">The sequence shown here is derived from an EMBL/GenBank/DDBJ whole genome shotgun (WGS) entry which is preliminary data.</text>
</comment>
<evidence type="ECO:0000313" key="1">
    <source>
        <dbReference type="EMBL" id="KAI3760558.1"/>
    </source>
</evidence>
<evidence type="ECO:0000313" key="2">
    <source>
        <dbReference type="Proteomes" id="UP001056120"/>
    </source>
</evidence>
<sequence>MRCFHHQQSGHIAIYCPSKYQNVQYSPEIYGYIVMGMDEGNWNDIWMDFGIDTYGNEKWELMQCKDWEKRKWKKRRVYAIRDFSPFYGPANHVNSNLPRNKEPEEEECDVEKLDDTNNKYLEDFILVKE</sequence>
<organism evidence="1 2">
    <name type="scientific">Smallanthus sonchifolius</name>
    <dbReference type="NCBI Taxonomy" id="185202"/>
    <lineage>
        <taxon>Eukaryota</taxon>
        <taxon>Viridiplantae</taxon>
        <taxon>Streptophyta</taxon>
        <taxon>Embryophyta</taxon>
        <taxon>Tracheophyta</taxon>
        <taxon>Spermatophyta</taxon>
        <taxon>Magnoliopsida</taxon>
        <taxon>eudicotyledons</taxon>
        <taxon>Gunneridae</taxon>
        <taxon>Pentapetalae</taxon>
        <taxon>asterids</taxon>
        <taxon>campanulids</taxon>
        <taxon>Asterales</taxon>
        <taxon>Asteraceae</taxon>
        <taxon>Asteroideae</taxon>
        <taxon>Heliantheae alliance</taxon>
        <taxon>Millerieae</taxon>
        <taxon>Smallanthus</taxon>
    </lineage>
</organism>